<dbReference type="AlphaFoldDB" id="A0A7C4FBK7"/>
<dbReference type="InterPro" id="IPR007566">
    <property type="entry name" value="PEP_COase_arc-type"/>
</dbReference>
<dbReference type="SUPFAM" id="SSF51621">
    <property type="entry name" value="Phosphoenolpyruvate/pyruvate domain"/>
    <property type="match status" value="1"/>
</dbReference>
<keyword evidence="2 6" id="KW-0456">Lyase</keyword>
<evidence type="ECO:0000256" key="4">
    <source>
        <dbReference type="NCBIfam" id="TIGR02751"/>
    </source>
</evidence>
<dbReference type="GO" id="GO:0006099">
    <property type="term" value="P:tricarboxylic acid cycle"/>
    <property type="evidence" value="ECO:0007669"/>
    <property type="project" value="InterPro"/>
</dbReference>
<feature type="region of interest" description="Disordered" evidence="5">
    <location>
        <begin position="19"/>
        <end position="39"/>
    </location>
</feature>
<accession>A0A7C4FBK7</accession>
<keyword evidence="3" id="KW-0120">Carbon dioxide fixation</keyword>
<organism evidence="6">
    <name type="scientific">Thermofilum pendens</name>
    <dbReference type="NCBI Taxonomy" id="2269"/>
    <lineage>
        <taxon>Archaea</taxon>
        <taxon>Thermoproteota</taxon>
        <taxon>Thermoprotei</taxon>
        <taxon>Thermofilales</taxon>
        <taxon>Thermofilaceae</taxon>
        <taxon>Thermofilum</taxon>
    </lineage>
</organism>
<gene>
    <name evidence="6" type="primary">ppcA</name>
    <name evidence="6" type="ORF">ENV17_02620</name>
</gene>
<evidence type="ECO:0000256" key="3">
    <source>
        <dbReference type="ARBA" id="ARBA00023300"/>
    </source>
</evidence>
<dbReference type="GO" id="GO:0008964">
    <property type="term" value="F:phosphoenolpyruvate carboxylase activity"/>
    <property type="evidence" value="ECO:0007669"/>
    <property type="project" value="UniProtKB-UniRule"/>
</dbReference>
<dbReference type="EC" id="4.1.1.31" evidence="4"/>
<keyword evidence="6" id="KW-0670">Pyruvate</keyword>
<keyword evidence="1" id="KW-0460">Magnesium</keyword>
<evidence type="ECO:0000256" key="5">
    <source>
        <dbReference type="SAM" id="MobiDB-lite"/>
    </source>
</evidence>
<evidence type="ECO:0000313" key="6">
    <source>
        <dbReference type="EMBL" id="HGI43267.1"/>
    </source>
</evidence>
<evidence type="ECO:0000256" key="1">
    <source>
        <dbReference type="ARBA" id="ARBA00022842"/>
    </source>
</evidence>
<proteinExistence type="predicted"/>
<evidence type="ECO:0000256" key="2">
    <source>
        <dbReference type="ARBA" id="ARBA00023239"/>
    </source>
</evidence>
<dbReference type="NCBIfam" id="TIGR02751">
    <property type="entry name" value="PEPCase_arch"/>
    <property type="match status" value="1"/>
</dbReference>
<sequence length="500" mass="54855">MKIFHPKIAREFLLISPKPSRRNYHKSPETDKSYPSQLPESMSKVPELMCTQHPDSTVRITVQMEVEEAIASFAVYGCDEVMVDYEGKLTPYSQPRDVVKAAVEADLPVGEGFTVTVRLPNPRLEGEDRLVLALTAAALANRYAGAAIGAQAVEWLVLPMLEDPQEILSVHAVALSVGRALGAGGEPQLVPLLESVESQLRIGEYLSALARLYGDGLEGRALRVFVGKSDAAVMSGHAASALSVRYALWEAARFSREKGAAVAPIIGMGSPTFRGGLNNPSLVSLEVEVYRGFMTATVQSAIRYDSQPSTYRSVVERLRLGRGGSPDPVGGEALSIVREAERWYTSVLRRYADALRLYAKEVPQTRDRLLWTEYGRSLCVDGAELSLPRAITFVAAWYSMGLPPTFLDAPYLLKLGREDGLDHLLHLLPNLREEWSYEAQFFVPRVAEKALGEELVQAVKEAMALLGVDGSACEEYARLIEQRNSGFGLVAAARWRGFLG</sequence>
<dbReference type="EMBL" id="DTFI01000072">
    <property type="protein sequence ID" value="HGI43267.1"/>
    <property type="molecule type" value="Genomic_DNA"/>
</dbReference>
<protein>
    <recommendedName>
        <fullName evidence="4">Phosphoenolpyruvate carboxylase</fullName>
        <ecNumber evidence="4">4.1.1.31</ecNumber>
    </recommendedName>
</protein>
<dbReference type="GO" id="GO:0015977">
    <property type="term" value="P:carbon fixation"/>
    <property type="evidence" value="ECO:0007669"/>
    <property type="project" value="UniProtKB-KW"/>
</dbReference>
<reference evidence="6" key="1">
    <citation type="journal article" date="2020" name="mSystems">
        <title>Genome- and Community-Level Interaction Insights into Carbon Utilization and Element Cycling Functions of Hydrothermarchaeota in Hydrothermal Sediment.</title>
        <authorList>
            <person name="Zhou Z."/>
            <person name="Liu Y."/>
            <person name="Xu W."/>
            <person name="Pan J."/>
            <person name="Luo Z.H."/>
            <person name="Li M."/>
        </authorList>
    </citation>
    <scope>NUCLEOTIDE SEQUENCE [LARGE SCALE GENOMIC DNA]</scope>
    <source>
        <strain evidence="6">SpSt-735</strain>
    </source>
</reference>
<name>A0A7C4FBK7_THEPE</name>
<dbReference type="InterPro" id="IPR015813">
    <property type="entry name" value="Pyrv/PenolPyrv_kinase-like_dom"/>
</dbReference>
<comment type="caution">
    <text evidence="6">The sequence shown here is derived from an EMBL/GenBank/DDBJ whole genome shotgun (WGS) entry which is preliminary data.</text>
</comment>
<dbReference type="Pfam" id="PF14010">
    <property type="entry name" value="PEPcase_2"/>
    <property type="match status" value="1"/>
</dbReference>